<name>A0A915XH15_9BACT</name>
<evidence type="ECO:0000256" key="1">
    <source>
        <dbReference type="SAM" id="MobiDB-lite"/>
    </source>
</evidence>
<organism evidence="2 3">
    <name type="scientific">Desulfolithobacter dissulfuricans</name>
    <dbReference type="NCBI Taxonomy" id="2795293"/>
    <lineage>
        <taxon>Bacteria</taxon>
        <taxon>Pseudomonadati</taxon>
        <taxon>Thermodesulfobacteriota</taxon>
        <taxon>Desulfobulbia</taxon>
        <taxon>Desulfobulbales</taxon>
        <taxon>Desulfobulbaceae</taxon>
        <taxon>Desulfolithobacter</taxon>
    </lineage>
</organism>
<dbReference type="AlphaFoldDB" id="A0A915XH15"/>
<reference evidence="2" key="1">
    <citation type="submission" date="2020-12" db="EMBL/GenBank/DDBJ databases">
        <title>Desulfobium dissulfuricans gen. nov., sp. nov., a novel mesophilic, sulfate-reducing bacterium isolated from a deep-sea hydrothermal vent.</title>
        <authorList>
            <person name="Hashimoto Y."/>
            <person name="Tame A."/>
            <person name="Sawayama S."/>
            <person name="Miyazaki J."/>
            <person name="Takai K."/>
            <person name="Nakagawa S."/>
        </authorList>
    </citation>
    <scope>NUCLEOTIDE SEQUENCE</scope>
    <source>
        <strain evidence="2">GF1</strain>
    </source>
</reference>
<feature type="region of interest" description="Disordered" evidence="1">
    <location>
        <begin position="1"/>
        <end position="30"/>
    </location>
</feature>
<dbReference type="KEGG" id="ddu:GF1_04800"/>
<protein>
    <submittedName>
        <fullName evidence="2">Uncharacterized protein</fullName>
    </submittedName>
</protein>
<gene>
    <name evidence="2" type="ORF">GF1_04800</name>
</gene>
<proteinExistence type="predicted"/>
<feature type="compositionally biased region" description="Basic and acidic residues" evidence="1">
    <location>
        <begin position="1"/>
        <end position="29"/>
    </location>
</feature>
<sequence length="65" mass="7758">MEAEILDVREPRKSVRGPQDEERRKEFRQDPANGRVLTLLVPNGTVLPKDLDRRKYKVRLRFIKK</sequence>
<dbReference type="EMBL" id="AP024233">
    <property type="protein sequence ID" value="BCO08104.1"/>
    <property type="molecule type" value="Genomic_DNA"/>
</dbReference>
<keyword evidence="3" id="KW-1185">Reference proteome</keyword>
<evidence type="ECO:0000313" key="2">
    <source>
        <dbReference type="EMBL" id="BCO08104.1"/>
    </source>
</evidence>
<dbReference type="Proteomes" id="UP001063350">
    <property type="component" value="Chromosome"/>
</dbReference>
<evidence type="ECO:0000313" key="3">
    <source>
        <dbReference type="Proteomes" id="UP001063350"/>
    </source>
</evidence>
<accession>A0A915XH15</accession>